<dbReference type="PRINTS" id="PR01950">
    <property type="entry name" value="LANCSUPER"/>
</dbReference>
<evidence type="ECO:0000256" key="1">
    <source>
        <dbReference type="PIRSR" id="PIRSR607822-1"/>
    </source>
</evidence>
<keyword evidence="1" id="KW-0479">Metal-binding</keyword>
<reference evidence="3 4" key="1">
    <citation type="submission" date="2020-09" db="EMBL/GenBank/DDBJ databases">
        <title>Sphingomonas sp., a new species isolated from pork steak.</title>
        <authorList>
            <person name="Heidler von Heilborn D."/>
        </authorList>
    </citation>
    <scope>NUCLEOTIDE SEQUENCE [LARGE SCALE GENOMIC DNA]</scope>
    <source>
        <strain evidence="4">S8-3T</strain>
    </source>
</reference>
<dbReference type="Gene3D" id="1.50.10.10">
    <property type="match status" value="1"/>
</dbReference>
<dbReference type="GO" id="GO:0005975">
    <property type="term" value="P:carbohydrate metabolic process"/>
    <property type="evidence" value="ECO:0007669"/>
    <property type="project" value="InterPro"/>
</dbReference>
<proteinExistence type="predicted"/>
<evidence type="ECO:0000313" key="3">
    <source>
        <dbReference type="EMBL" id="QNQ08800.1"/>
    </source>
</evidence>
<dbReference type="CDD" id="cd04792">
    <property type="entry name" value="LanM-like"/>
    <property type="match status" value="1"/>
</dbReference>
<dbReference type="InterPro" id="IPR017146">
    <property type="entry name" value="Lanti_2_LanM"/>
</dbReference>
<dbReference type="Proteomes" id="UP000516148">
    <property type="component" value="Chromosome"/>
</dbReference>
<keyword evidence="4" id="KW-1185">Reference proteome</keyword>
<gene>
    <name evidence="3" type="primary">lanM</name>
    <name evidence="3" type="ORF">H3Z74_19070</name>
</gene>
<dbReference type="EMBL" id="CP061038">
    <property type="protein sequence ID" value="QNQ08800.1"/>
    <property type="molecule type" value="Genomic_DNA"/>
</dbReference>
<evidence type="ECO:0000313" key="4">
    <source>
        <dbReference type="Proteomes" id="UP000516148"/>
    </source>
</evidence>
<dbReference type="SMART" id="SM01260">
    <property type="entry name" value="LANC_like"/>
    <property type="match status" value="1"/>
</dbReference>
<feature type="binding site" evidence="1">
    <location>
        <position position="888"/>
    </location>
    <ligand>
        <name>Zn(2+)</name>
        <dbReference type="ChEBI" id="CHEBI:29105"/>
    </ligand>
</feature>
<name>A0A7H0LGJ7_9SPHN</name>
<dbReference type="AlphaFoldDB" id="A0A7H0LGJ7"/>
<keyword evidence="1" id="KW-0862">Zinc</keyword>
<feature type="binding site" evidence="1">
    <location>
        <position position="843"/>
    </location>
    <ligand>
        <name>Zn(2+)</name>
        <dbReference type="ChEBI" id="CHEBI:29105"/>
    </ligand>
</feature>
<dbReference type="InterPro" id="IPR007822">
    <property type="entry name" value="LANC-like"/>
</dbReference>
<protein>
    <submittedName>
        <fullName evidence="3">Type 2 lantipeptide synthetase LanM</fullName>
    </submittedName>
</protein>
<sequence>MPDMMTQAPILSASTRPASILPGVDPAMPLPFEQVLAPLVGRTVDALLATLGQAHPAFAERLAPAAIGMIERSLLHRLVSCSVPMLLGAFNDCRPPGFTLLSRFLDGEVRAANPEEGASRVRYDGFVADMLAGGFERLRLSHPVFAHVLDTETGHFHDHLVEAAGRLFADLPAIVRILGGEGDPGAIRSLHLTLSDPHRHGRSVMIFAFESGLSIVYKPRDLALDAAFHAFWQRCEPSATRPAFLLRGDYGWMQAIEPVAPATPAEQRELDTASGRLLAVLYLLGATDCHFENFIVRGGELVMIDAETALHPALSGQPVDRAHLGDPWEWDSVVRPGLLPYWIHAPEGDGACDVSALGWRGAVRGNFARQRWRALNTDAMTLASEPVMPDAEASDSPAIDLDALSDGFAAMYRNLVERRGALKESDELRALGAARARFVLRGTMQYGTMLQKSLVPHCLESFAAYRAHFEQLPVLVDATDPHWARLREAEIAALERRDIPYFAVDTSGVTVTACDGATVDASGLRRAYPDMLERFDRLGTPDLARQIALIGASVAATQTRRGTVDGDRTLVPIPEPGDRSDELTQAALDIADRIVASAHGLDRGNAQWIGLHYYKAADCYAPQRLGHGLYEGNAGIALFLAAAAGLGRRDDLRDAAHAALAPVRAFDPHGPDAAAGRITGIGAGAGLGSLVYALTRCADLLGDDSLLDDATRIAGAIDDAAIAADTHADILYGTAGAIVSLLTLHQRTGAPDLIDRAVAAGRRLTQQWTEVSRAPGMSHGAAGFALALARLSHATGNAAFGRTAGEAIAFERSLFDTAAGNWPDLRFPPEPETGRPPCSMMWCHGAPGIGVARLAMLDLHADPQFLEEVDAAIAATLGNGVGPIDHLCCGNFGRLDFLAEAGRVLDRPMLQAQASAIALARLARWRDTGSFALDVNDAPDALKPGLFSGLAGIGYSLLRLAVPGRLPTVLTWN</sequence>
<dbReference type="RefSeq" id="WP_187761127.1">
    <property type="nucleotide sequence ID" value="NZ_CP061038.1"/>
</dbReference>
<dbReference type="GO" id="GO:0031179">
    <property type="term" value="P:peptide modification"/>
    <property type="evidence" value="ECO:0007669"/>
    <property type="project" value="InterPro"/>
</dbReference>
<dbReference type="NCBIfam" id="TIGR03897">
    <property type="entry name" value="lanti_2_LanM"/>
    <property type="match status" value="1"/>
</dbReference>
<dbReference type="PIRSF" id="PIRSF037228">
    <property type="entry name" value="Lant_mod_RumM"/>
    <property type="match status" value="1"/>
</dbReference>
<accession>A0A7H0LGJ7</accession>
<dbReference type="KEGG" id="spap:H3Z74_19070"/>
<dbReference type="InterPro" id="IPR025410">
    <property type="entry name" value="Lant_dehyd"/>
</dbReference>
<dbReference type="Pfam" id="PF05147">
    <property type="entry name" value="LANC_like"/>
    <property type="match status" value="1"/>
</dbReference>
<dbReference type="Pfam" id="PF13575">
    <property type="entry name" value="DUF4135"/>
    <property type="match status" value="1"/>
</dbReference>
<organism evidence="3 4">
    <name type="scientific">Sphingomonas alpina</name>
    <dbReference type="NCBI Taxonomy" id="653931"/>
    <lineage>
        <taxon>Bacteria</taxon>
        <taxon>Pseudomonadati</taxon>
        <taxon>Pseudomonadota</taxon>
        <taxon>Alphaproteobacteria</taxon>
        <taxon>Sphingomonadales</taxon>
        <taxon>Sphingomonadaceae</taxon>
        <taxon>Sphingomonas</taxon>
    </lineage>
</organism>
<dbReference type="GO" id="GO:0046872">
    <property type="term" value="F:metal ion binding"/>
    <property type="evidence" value="ECO:0007669"/>
    <property type="project" value="UniProtKB-KW"/>
</dbReference>
<dbReference type="InterPro" id="IPR012341">
    <property type="entry name" value="6hp_glycosidase-like_sf"/>
</dbReference>
<feature type="domain" description="Lantibiotic biosynthesis protein dehydration" evidence="2">
    <location>
        <begin position="143"/>
        <end position="504"/>
    </location>
</feature>
<dbReference type="SUPFAM" id="SSF158745">
    <property type="entry name" value="LanC-like"/>
    <property type="match status" value="1"/>
</dbReference>
<evidence type="ECO:0000259" key="2">
    <source>
        <dbReference type="Pfam" id="PF13575"/>
    </source>
</evidence>